<feature type="chain" id="PRO_5012417911" description="Superoxide dismutase" evidence="14">
    <location>
        <begin position="23"/>
        <end position="226"/>
    </location>
</feature>
<comment type="catalytic activity">
    <reaction evidence="11 13">
        <text>2 superoxide + 2 H(+) = H2O2 + O2</text>
        <dbReference type="Rhea" id="RHEA:20696"/>
        <dbReference type="ChEBI" id="CHEBI:15378"/>
        <dbReference type="ChEBI" id="CHEBI:15379"/>
        <dbReference type="ChEBI" id="CHEBI:16240"/>
        <dbReference type="ChEBI" id="CHEBI:18421"/>
        <dbReference type="EC" id="1.15.1.1"/>
    </reaction>
</comment>
<reference evidence="17 18" key="1">
    <citation type="submission" date="2016-07" db="EMBL/GenBank/DDBJ databases">
        <title>Pervasive Adenine N6-methylation of Active Genes in Fungi.</title>
        <authorList>
            <consortium name="DOE Joint Genome Institute"/>
            <person name="Mondo S.J."/>
            <person name="Dannebaum R.O."/>
            <person name="Kuo R.C."/>
            <person name="Labutti K."/>
            <person name="Haridas S."/>
            <person name="Kuo A."/>
            <person name="Salamov A."/>
            <person name="Ahrendt S.R."/>
            <person name="Lipzen A."/>
            <person name="Sullivan W."/>
            <person name="Andreopoulos W.B."/>
            <person name="Clum A."/>
            <person name="Lindquist E."/>
            <person name="Daum C."/>
            <person name="Ramamoorthy G.K."/>
            <person name="Gryganskyi A."/>
            <person name="Culley D."/>
            <person name="Magnuson J.K."/>
            <person name="James T.Y."/>
            <person name="O'Malley M.A."/>
            <person name="Stajich J.E."/>
            <person name="Spatafora J.W."/>
            <person name="Visel A."/>
            <person name="Grigoriev I.V."/>
        </authorList>
    </citation>
    <scope>NUCLEOTIDE SEQUENCE [LARGE SCALE GENOMIC DNA]</scope>
    <source>
        <strain evidence="17 18">62-1032</strain>
    </source>
</reference>
<dbReference type="InterPro" id="IPR019833">
    <property type="entry name" value="Mn/Fe_SOD_BS"/>
</dbReference>
<evidence type="ECO:0000256" key="14">
    <source>
        <dbReference type="SAM" id="SignalP"/>
    </source>
</evidence>
<proteinExistence type="inferred from homology"/>
<evidence type="ECO:0000256" key="11">
    <source>
        <dbReference type="ARBA" id="ARBA00049204"/>
    </source>
</evidence>
<feature type="domain" description="Manganese/iron superoxide dismutase N-terminal" evidence="15">
    <location>
        <begin position="23"/>
        <end position="107"/>
    </location>
</feature>
<dbReference type="InterPro" id="IPR019832">
    <property type="entry name" value="Mn/Fe_SOD_C"/>
</dbReference>
<evidence type="ECO:0000256" key="3">
    <source>
        <dbReference type="ARBA" id="ARBA00004305"/>
    </source>
</evidence>
<organism evidence="17 18">
    <name type="scientific">Leucosporidium creatinivorum</name>
    <dbReference type="NCBI Taxonomy" id="106004"/>
    <lineage>
        <taxon>Eukaryota</taxon>
        <taxon>Fungi</taxon>
        <taxon>Dikarya</taxon>
        <taxon>Basidiomycota</taxon>
        <taxon>Pucciniomycotina</taxon>
        <taxon>Microbotryomycetes</taxon>
        <taxon>Leucosporidiales</taxon>
        <taxon>Leucosporidium</taxon>
    </lineage>
</organism>
<keyword evidence="18" id="KW-1185">Reference proteome</keyword>
<evidence type="ECO:0000256" key="1">
    <source>
        <dbReference type="ARBA" id="ARBA00001936"/>
    </source>
</evidence>
<feature type="binding site" evidence="12">
    <location>
        <position position="184"/>
    </location>
    <ligand>
        <name>Mn(2+)</name>
        <dbReference type="ChEBI" id="CHEBI:29035"/>
    </ligand>
</feature>
<dbReference type="InterPro" id="IPR019831">
    <property type="entry name" value="Mn/Fe_SOD_N"/>
</dbReference>
<dbReference type="PROSITE" id="PS00088">
    <property type="entry name" value="SOD_MN"/>
    <property type="match status" value="1"/>
</dbReference>
<sequence length="226" mass="25015">MRFTLRPLALIGLATLATQAHAQYTLPPLPYAYDALEPVISKEIMTLHHDRHHATYVRNLNAATAELAQVFAHQGSLMDLEREIALQSAIKFNGGGHINHSLFWESLTPVSNSSFPTSGPLKKAVDSQFGSLDALKSTMTTNALGIQGSGWSWLIYHPSNKTMEVVSTADQDPVLGATPLLGIDIWEHAYYLDYLNDKASYLQHIWSGELHLLLYPLSLSAYRDVS</sequence>
<dbReference type="PIRSF" id="PIRSF000349">
    <property type="entry name" value="SODismutase"/>
    <property type="match status" value="1"/>
</dbReference>
<dbReference type="AlphaFoldDB" id="A0A1Y2EPZ2"/>
<evidence type="ECO:0000256" key="12">
    <source>
        <dbReference type="PIRSR" id="PIRSR000349-1"/>
    </source>
</evidence>
<dbReference type="GO" id="GO:0005759">
    <property type="term" value="C:mitochondrial matrix"/>
    <property type="evidence" value="ECO:0007669"/>
    <property type="project" value="UniProtKB-SubCell"/>
</dbReference>
<evidence type="ECO:0000256" key="9">
    <source>
        <dbReference type="ARBA" id="ARBA00023128"/>
    </source>
</evidence>
<dbReference type="PANTHER" id="PTHR11404:SF29">
    <property type="entry name" value="SUPEROXIDE DISMUTASE"/>
    <property type="match status" value="1"/>
</dbReference>
<feature type="binding site" evidence="12">
    <location>
        <position position="48"/>
    </location>
    <ligand>
        <name>Mn(2+)</name>
        <dbReference type="ChEBI" id="CHEBI:29035"/>
    </ligand>
</feature>
<evidence type="ECO:0000256" key="6">
    <source>
        <dbReference type="ARBA" id="ARBA00022723"/>
    </source>
</evidence>
<evidence type="ECO:0000256" key="7">
    <source>
        <dbReference type="ARBA" id="ARBA00022946"/>
    </source>
</evidence>
<evidence type="ECO:0000256" key="2">
    <source>
        <dbReference type="ARBA" id="ARBA00002170"/>
    </source>
</evidence>
<dbReference type="FunCoup" id="A0A1Y2EPZ2">
    <property type="interactions" value="235"/>
</dbReference>
<dbReference type="EMBL" id="MCGR01000049">
    <property type="protein sequence ID" value="ORY72915.1"/>
    <property type="molecule type" value="Genomic_DNA"/>
</dbReference>
<keyword evidence="9" id="KW-0496">Mitochondrion</keyword>
<dbReference type="Pfam" id="PF02777">
    <property type="entry name" value="Sod_Fe_C"/>
    <property type="match status" value="1"/>
</dbReference>
<dbReference type="PANTHER" id="PTHR11404">
    <property type="entry name" value="SUPEROXIDE DISMUTASE 2"/>
    <property type="match status" value="1"/>
</dbReference>
<keyword evidence="7" id="KW-0809">Transit peptide</keyword>
<comment type="subcellular location">
    <subcellularLocation>
        <location evidence="3">Mitochondrion matrix</location>
    </subcellularLocation>
</comment>
<dbReference type="InterPro" id="IPR050265">
    <property type="entry name" value="Fe/Mn_Superoxide_Dismutase"/>
</dbReference>
<protein>
    <recommendedName>
        <fullName evidence="13">Superoxide dismutase</fullName>
        <ecNumber evidence="13">1.15.1.1</ecNumber>
    </recommendedName>
</protein>
<keyword evidence="6 12" id="KW-0479">Metal-binding</keyword>
<evidence type="ECO:0000256" key="8">
    <source>
        <dbReference type="ARBA" id="ARBA00023002"/>
    </source>
</evidence>
<comment type="caution">
    <text evidence="17">The sequence shown here is derived from an EMBL/GenBank/DDBJ whole genome shotgun (WGS) entry which is preliminary data.</text>
</comment>
<evidence type="ECO:0000256" key="4">
    <source>
        <dbReference type="ARBA" id="ARBA00008714"/>
    </source>
</evidence>
<dbReference type="InterPro" id="IPR036314">
    <property type="entry name" value="SOD_C_sf"/>
</dbReference>
<dbReference type="InterPro" id="IPR036324">
    <property type="entry name" value="Mn/Fe_SOD_N_sf"/>
</dbReference>
<dbReference type="GO" id="GO:0030145">
    <property type="term" value="F:manganese ion binding"/>
    <property type="evidence" value="ECO:0007669"/>
    <property type="project" value="TreeGrafter"/>
</dbReference>
<dbReference type="InterPro" id="IPR001189">
    <property type="entry name" value="Mn/Fe_SOD"/>
</dbReference>
<keyword evidence="8 13" id="KW-0560">Oxidoreductase</keyword>
<dbReference type="Gene3D" id="3.55.40.20">
    <property type="entry name" value="Iron/manganese superoxide dismutase, C-terminal domain"/>
    <property type="match status" value="1"/>
</dbReference>
<dbReference type="FunFam" id="1.10.287.990:FF:000001">
    <property type="entry name" value="Superoxide dismutase"/>
    <property type="match status" value="1"/>
</dbReference>
<accession>A0A1Y2EPZ2</accession>
<feature type="domain" description="Manganese/iron superoxide dismutase C-terminal" evidence="16">
    <location>
        <begin position="118"/>
        <end position="207"/>
    </location>
</feature>
<dbReference type="OrthoDB" id="239262at2759"/>
<feature type="signal peptide" evidence="14">
    <location>
        <begin position="1"/>
        <end position="22"/>
    </location>
</feature>
<name>A0A1Y2EPZ2_9BASI</name>
<evidence type="ECO:0000259" key="15">
    <source>
        <dbReference type="Pfam" id="PF00081"/>
    </source>
</evidence>
<dbReference type="Proteomes" id="UP000193467">
    <property type="component" value="Unassembled WGS sequence"/>
</dbReference>
<comment type="function">
    <text evidence="2">Destroys superoxide anion radicals which are normally produced within the cells and which are toxic to biological systems.</text>
</comment>
<dbReference type="SUPFAM" id="SSF46609">
    <property type="entry name" value="Fe,Mn superoxide dismutase (SOD), N-terminal domain"/>
    <property type="match status" value="1"/>
</dbReference>
<feature type="binding site" evidence="12">
    <location>
        <position position="100"/>
    </location>
    <ligand>
        <name>Mn(2+)</name>
        <dbReference type="ChEBI" id="CHEBI:29035"/>
    </ligand>
</feature>
<evidence type="ECO:0000259" key="16">
    <source>
        <dbReference type="Pfam" id="PF02777"/>
    </source>
</evidence>
<keyword evidence="14" id="KW-0732">Signal</keyword>
<evidence type="ECO:0000313" key="17">
    <source>
        <dbReference type="EMBL" id="ORY72915.1"/>
    </source>
</evidence>
<evidence type="ECO:0000256" key="13">
    <source>
        <dbReference type="RuleBase" id="RU000414"/>
    </source>
</evidence>
<feature type="binding site" evidence="12">
    <location>
        <position position="188"/>
    </location>
    <ligand>
        <name>Mn(2+)</name>
        <dbReference type="ChEBI" id="CHEBI:29035"/>
    </ligand>
</feature>
<gene>
    <name evidence="17" type="ORF">BCR35DRAFT_153285</name>
</gene>
<comment type="subunit">
    <text evidence="5">Homotetramer.</text>
</comment>
<dbReference type="InParanoid" id="A0A1Y2EPZ2"/>
<comment type="function">
    <text evidence="13">Destroys radicals which are normally produced within the cells and which are toxic to biological systems.</text>
</comment>
<evidence type="ECO:0000313" key="18">
    <source>
        <dbReference type="Proteomes" id="UP000193467"/>
    </source>
</evidence>
<dbReference type="EC" id="1.15.1.1" evidence="13"/>
<dbReference type="Gene3D" id="1.10.287.990">
    <property type="entry name" value="Fe,Mn superoxide dismutase (SOD) domain"/>
    <property type="match status" value="1"/>
</dbReference>
<dbReference type="SUPFAM" id="SSF54719">
    <property type="entry name" value="Fe,Mn superoxide dismutase (SOD), C-terminal domain"/>
    <property type="match status" value="1"/>
</dbReference>
<evidence type="ECO:0000256" key="5">
    <source>
        <dbReference type="ARBA" id="ARBA00011881"/>
    </source>
</evidence>
<dbReference type="GO" id="GO:0004784">
    <property type="term" value="F:superoxide dismutase activity"/>
    <property type="evidence" value="ECO:0007669"/>
    <property type="project" value="UniProtKB-EC"/>
</dbReference>
<evidence type="ECO:0000256" key="10">
    <source>
        <dbReference type="ARBA" id="ARBA00023211"/>
    </source>
</evidence>
<dbReference type="Pfam" id="PF00081">
    <property type="entry name" value="Sod_Fe_N"/>
    <property type="match status" value="1"/>
</dbReference>
<comment type="cofactor">
    <cofactor evidence="1">
        <name>Mn(2+)</name>
        <dbReference type="ChEBI" id="CHEBI:29035"/>
    </cofactor>
</comment>
<dbReference type="PRINTS" id="PR01703">
    <property type="entry name" value="MNSODISMTASE"/>
</dbReference>
<comment type="similarity">
    <text evidence="4 13">Belongs to the iron/manganese superoxide dismutase family.</text>
</comment>
<keyword evidence="10" id="KW-0464">Manganese</keyword>
<dbReference type="STRING" id="106004.A0A1Y2EPZ2"/>